<dbReference type="AlphaFoldDB" id="A0A9Q0DPA9"/>
<keyword evidence="3" id="KW-1185">Reference proteome</keyword>
<feature type="compositionally biased region" description="Polar residues" evidence="1">
    <location>
        <begin position="336"/>
        <end position="348"/>
    </location>
</feature>
<proteinExistence type="predicted"/>
<reference evidence="2" key="1">
    <citation type="submission" date="2022-07" db="EMBL/GenBank/DDBJ databases">
        <title>Chromosome-level genome of Muraenolepis orangiensis.</title>
        <authorList>
            <person name="Kim J."/>
        </authorList>
    </citation>
    <scope>NUCLEOTIDE SEQUENCE</scope>
    <source>
        <strain evidence="2">KU_S4_2022</strain>
        <tissue evidence="2">Muscle</tissue>
    </source>
</reference>
<feature type="compositionally biased region" description="Low complexity" evidence="1">
    <location>
        <begin position="22"/>
        <end position="38"/>
    </location>
</feature>
<dbReference type="PANTHER" id="PTHR22591">
    <property type="entry name" value="XIN"/>
    <property type="match status" value="1"/>
</dbReference>
<dbReference type="GO" id="GO:0007015">
    <property type="term" value="P:actin filament organization"/>
    <property type="evidence" value="ECO:0007669"/>
    <property type="project" value="TreeGrafter"/>
</dbReference>
<dbReference type="Proteomes" id="UP001148018">
    <property type="component" value="Unassembled WGS sequence"/>
</dbReference>
<feature type="region of interest" description="Disordered" evidence="1">
    <location>
        <begin position="336"/>
        <end position="375"/>
    </location>
</feature>
<dbReference type="GO" id="GO:0051015">
    <property type="term" value="F:actin filament binding"/>
    <property type="evidence" value="ECO:0007669"/>
    <property type="project" value="TreeGrafter"/>
</dbReference>
<feature type="compositionally biased region" description="Basic and acidic residues" evidence="1">
    <location>
        <begin position="123"/>
        <end position="161"/>
    </location>
</feature>
<accession>A0A9Q0DPA9</accession>
<dbReference type="GO" id="GO:0001725">
    <property type="term" value="C:stress fiber"/>
    <property type="evidence" value="ECO:0007669"/>
    <property type="project" value="TreeGrafter"/>
</dbReference>
<feature type="region of interest" description="Disordered" evidence="1">
    <location>
        <begin position="97"/>
        <end position="180"/>
    </location>
</feature>
<comment type="caution">
    <text evidence="2">The sequence shown here is derived from an EMBL/GenBank/DDBJ whole genome shotgun (WGS) entry which is preliminary data.</text>
</comment>
<name>A0A9Q0DPA9_9TELE</name>
<gene>
    <name evidence="2" type="ORF">NHX12_007149</name>
</gene>
<dbReference type="EMBL" id="JANIIK010000113">
    <property type="protein sequence ID" value="KAJ3592019.1"/>
    <property type="molecule type" value="Genomic_DNA"/>
</dbReference>
<evidence type="ECO:0000313" key="2">
    <source>
        <dbReference type="EMBL" id="KAJ3592019.1"/>
    </source>
</evidence>
<dbReference type="PANTHER" id="PTHR22591:SF3">
    <property type="entry name" value="XIN ACTIN-BINDING REPEAT-CONTAINING 2B"/>
    <property type="match status" value="1"/>
</dbReference>
<feature type="compositionally biased region" description="Basic and acidic residues" evidence="1">
    <location>
        <begin position="40"/>
        <end position="52"/>
    </location>
</feature>
<dbReference type="GO" id="GO:0005925">
    <property type="term" value="C:focal adhesion"/>
    <property type="evidence" value="ECO:0007669"/>
    <property type="project" value="TreeGrafter"/>
</dbReference>
<sequence length="502" mass="56318">MVSPSPTLLHRPATPPTPPPRRSATPTTRITRITPSPTFDRVESLARLKDTTAKLSRGVTPPPILQPHQVTEKRSEIVESPASFHRQIKIESQTMLVSETEKKSECKHKKKVGKKQQQPVVDLPKKQLVDDLPKEQPVEDLPKEQPVDDLPKEQPVDDLPKAEAYPVNVEKTTNTAANKSVPESALELNLSFQDIEQDVLSSEQVVLSVQDKKVLFEEAQKAQINKTYVRKKPIDIPERLGPEVEDFRQMDDPPRVDLSGLVNHFEIPKEGVYTIIEPIATLNKTEVTEADTTANMDILKQELPVFDIQAIKNVFKLDEQSFLLKAEKSHQELVVLNSTTDRPSSKNHQWSRESSRQNTPVPSHGDIAHTESSEPTCFSEASITTEHLSNIDHLGNKTMETKTMKTVSESSKSLSDTKVPFSYADVVKRKTAKRTETYDEASTEELLRTFHKTWTESETVFKSLGYSVTEDKTSKVVTQLTDSSGAGKLLRSMVKKTTNGME</sequence>
<evidence type="ECO:0000313" key="3">
    <source>
        <dbReference type="Proteomes" id="UP001148018"/>
    </source>
</evidence>
<protein>
    <submittedName>
        <fullName evidence="2">Uncharacterized protein</fullName>
    </submittedName>
</protein>
<dbReference type="InterPro" id="IPR030072">
    <property type="entry name" value="XIRP1/XIRP2"/>
</dbReference>
<organism evidence="2 3">
    <name type="scientific">Muraenolepis orangiensis</name>
    <name type="common">Patagonian moray cod</name>
    <dbReference type="NCBI Taxonomy" id="630683"/>
    <lineage>
        <taxon>Eukaryota</taxon>
        <taxon>Metazoa</taxon>
        <taxon>Chordata</taxon>
        <taxon>Craniata</taxon>
        <taxon>Vertebrata</taxon>
        <taxon>Euteleostomi</taxon>
        <taxon>Actinopterygii</taxon>
        <taxon>Neopterygii</taxon>
        <taxon>Teleostei</taxon>
        <taxon>Neoteleostei</taxon>
        <taxon>Acanthomorphata</taxon>
        <taxon>Zeiogadaria</taxon>
        <taxon>Gadariae</taxon>
        <taxon>Gadiformes</taxon>
        <taxon>Muraenolepidoidei</taxon>
        <taxon>Muraenolepididae</taxon>
        <taxon>Muraenolepis</taxon>
    </lineage>
</organism>
<feature type="compositionally biased region" description="Basic residues" evidence="1">
    <location>
        <begin position="105"/>
        <end position="114"/>
    </location>
</feature>
<dbReference type="OrthoDB" id="8949353at2759"/>
<feature type="region of interest" description="Disordered" evidence="1">
    <location>
        <begin position="1"/>
        <end position="73"/>
    </location>
</feature>
<evidence type="ECO:0000256" key="1">
    <source>
        <dbReference type="SAM" id="MobiDB-lite"/>
    </source>
</evidence>